<evidence type="ECO:0000313" key="1">
    <source>
        <dbReference type="EMBL" id="EFA79196.1"/>
    </source>
</evidence>
<organism evidence="1 2">
    <name type="scientific">Heterostelium pallidum (strain ATCC 26659 / Pp 5 / PN500)</name>
    <name type="common">Cellular slime mold</name>
    <name type="synonym">Polysphondylium pallidum</name>
    <dbReference type="NCBI Taxonomy" id="670386"/>
    <lineage>
        <taxon>Eukaryota</taxon>
        <taxon>Amoebozoa</taxon>
        <taxon>Evosea</taxon>
        <taxon>Eumycetozoa</taxon>
        <taxon>Dictyostelia</taxon>
        <taxon>Acytosteliales</taxon>
        <taxon>Acytosteliaceae</taxon>
        <taxon>Heterostelium</taxon>
    </lineage>
</organism>
<reference evidence="1 2" key="1">
    <citation type="journal article" date="2011" name="Genome Res.">
        <title>Phylogeny-wide analysis of social amoeba genomes highlights ancient origins for complex intercellular communication.</title>
        <authorList>
            <person name="Heidel A.J."/>
            <person name="Lawal H.M."/>
            <person name="Felder M."/>
            <person name="Schilde C."/>
            <person name="Helps N.R."/>
            <person name="Tunggal B."/>
            <person name="Rivero F."/>
            <person name="John U."/>
            <person name="Schleicher M."/>
            <person name="Eichinger L."/>
            <person name="Platzer M."/>
            <person name="Noegel A.A."/>
            <person name="Schaap P."/>
            <person name="Gloeckner G."/>
        </authorList>
    </citation>
    <scope>NUCLEOTIDE SEQUENCE [LARGE SCALE GENOMIC DNA]</scope>
    <source>
        <strain evidence="2">ATCC 26659 / Pp 5 / PN500</strain>
    </source>
</reference>
<keyword evidence="2" id="KW-1185">Reference proteome</keyword>
<dbReference type="RefSeq" id="XP_020431317.1">
    <property type="nucleotide sequence ID" value="XM_020578853.1"/>
</dbReference>
<evidence type="ECO:0000313" key="2">
    <source>
        <dbReference type="Proteomes" id="UP000001396"/>
    </source>
</evidence>
<dbReference type="EMBL" id="ADBJ01000036">
    <property type="protein sequence ID" value="EFA79196.1"/>
    <property type="molecule type" value="Genomic_DNA"/>
</dbReference>
<comment type="caution">
    <text evidence="1">The sequence shown here is derived from an EMBL/GenBank/DDBJ whole genome shotgun (WGS) entry which is preliminary data.</text>
</comment>
<gene>
    <name evidence="1" type="ORF">PPL_08022</name>
</gene>
<protein>
    <submittedName>
        <fullName evidence="1">Uncharacterized protein</fullName>
    </submittedName>
</protein>
<dbReference type="InParanoid" id="D3BHL9"/>
<accession>D3BHL9</accession>
<dbReference type="GeneID" id="31363501"/>
<name>D3BHL9_HETP5</name>
<proteinExistence type="predicted"/>
<sequence length="64" mass="8012">MNEKGTNEAWIDNNIEDTLDRYNIYHKYIDESQEFVGDLKDQIHEEYRDRDDYEYYEIFDDDTY</sequence>
<dbReference type="Proteomes" id="UP000001396">
    <property type="component" value="Unassembled WGS sequence"/>
</dbReference>
<dbReference type="AlphaFoldDB" id="D3BHL9"/>